<name>A0A8X6WT14_9ARAC</name>
<organism evidence="1 2">
    <name type="scientific">Trichonephila inaurata madagascariensis</name>
    <dbReference type="NCBI Taxonomy" id="2747483"/>
    <lineage>
        <taxon>Eukaryota</taxon>
        <taxon>Metazoa</taxon>
        <taxon>Ecdysozoa</taxon>
        <taxon>Arthropoda</taxon>
        <taxon>Chelicerata</taxon>
        <taxon>Arachnida</taxon>
        <taxon>Araneae</taxon>
        <taxon>Araneomorphae</taxon>
        <taxon>Entelegynae</taxon>
        <taxon>Araneoidea</taxon>
        <taxon>Nephilidae</taxon>
        <taxon>Trichonephila</taxon>
        <taxon>Trichonephila inaurata</taxon>
    </lineage>
</organism>
<comment type="caution">
    <text evidence="1">The sequence shown here is derived from an EMBL/GenBank/DDBJ whole genome shotgun (WGS) entry which is preliminary data.</text>
</comment>
<reference evidence="1" key="1">
    <citation type="submission" date="2020-08" db="EMBL/GenBank/DDBJ databases">
        <title>Multicomponent nature underlies the extraordinary mechanical properties of spider dragline silk.</title>
        <authorList>
            <person name="Kono N."/>
            <person name="Nakamura H."/>
            <person name="Mori M."/>
            <person name="Yoshida Y."/>
            <person name="Ohtoshi R."/>
            <person name="Malay A.D."/>
            <person name="Moran D.A.P."/>
            <person name="Tomita M."/>
            <person name="Numata K."/>
            <person name="Arakawa K."/>
        </authorList>
    </citation>
    <scope>NUCLEOTIDE SEQUENCE</scope>
</reference>
<accession>A0A8X6WT14</accession>
<sequence>MLTRLRCYLKVYPKNIVDLYTLQELKEKNITLSDLETKEHDIELLLGADVIGNILTGNSLKLSSGVTVVQTKFGNTVIGKNNTIYNNLYSNVVSLH</sequence>
<keyword evidence="2" id="KW-1185">Reference proteome</keyword>
<keyword evidence="1" id="KW-0695">RNA-directed DNA polymerase</keyword>
<keyword evidence="1" id="KW-0548">Nucleotidyltransferase</keyword>
<protein>
    <submittedName>
        <fullName evidence="1">Putative RNA-directed DNA polymerase from transposon X-element</fullName>
    </submittedName>
</protein>
<evidence type="ECO:0000313" key="2">
    <source>
        <dbReference type="Proteomes" id="UP000886998"/>
    </source>
</evidence>
<dbReference type="OrthoDB" id="6505652at2759"/>
<keyword evidence="1" id="KW-0808">Transferase</keyword>
<dbReference type="Proteomes" id="UP000886998">
    <property type="component" value="Unassembled WGS sequence"/>
</dbReference>
<evidence type="ECO:0000313" key="1">
    <source>
        <dbReference type="EMBL" id="GFY40032.1"/>
    </source>
</evidence>
<dbReference type="AlphaFoldDB" id="A0A8X6WT14"/>
<gene>
    <name evidence="1" type="primary">X975_15193</name>
    <name evidence="1" type="ORF">TNIN_139871</name>
</gene>
<dbReference type="GO" id="GO:0003964">
    <property type="term" value="F:RNA-directed DNA polymerase activity"/>
    <property type="evidence" value="ECO:0007669"/>
    <property type="project" value="UniProtKB-KW"/>
</dbReference>
<proteinExistence type="predicted"/>
<dbReference type="EMBL" id="BMAV01001621">
    <property type="protein sequence ID" value="GFY40032.1"/>
    <property type="molecule type" value="Genomic_DNA"/>
</dbReference>